<evidence type="ECO:0000313" key="2">
    <source>
        <dbReference type="Proteomes" id="UP000058857"/>
    </source>
</evidence>
<proteinExistence type="predicted"/>
<reference evidence="1 2" key="1">
    <citation type="journal article" date="2015" name="PLoS Negl. Trop. Dis.">
        <title>Distribution of Plasmids in Distinct Leptospira Pathogenic Species.</title>
        <authorList>
            <person name="Wang Y."/>
            <person name="Zhuang X."/>
            <person name="Zhong Y."/>
            <person name="Zhang C."/>
            <person name="Zhang Y."/>
            <person name="Zeng L."/>
            <person name="Zhu Y."/>
            <person name="He P."/>
            <person name="Dong K."/>
            <person name="Pal U."/>
            <person name="Guo X."/>
            <person name="Qin J."/>
        </authorList>
    </citation>
    <scope>NUCLEOTIDE SEQUENCE [LARGE SCALE GENOMIC DNA]</scope>
    <source>
        <strain evidence="1 2">56604</strain>
    </source>
</reference>
<dbReference type="EMBL" id="CP012030">
    <property type="protein sequence ID" value="ALO28293.1"/>
    <property type="molecule type" value="Genomic_DNA"/>
</dbReference>
<gene>
    <name evidence="1" type="ORF">LBBP_04164</name>
</gene>
<evidence type="ECO:0000313" key="1">
    <source>
        <dbReference type="EMBL" id="ALO28293.1"/>
    </source>
</evidence>
<dbReference type="AlphaFoldDB" id="A0A0S2IXN6"/>
<sequence>MITVFFLCDRVVNLGTFVQNLRIENHIRLDKISDADFPRSLIRFSNYIPSK</sequence>
<organism evidence="1">
    <name type="scientific">Leptospira borgpetersenii serovar Ballum</name>
    <dbReference type="NCBI Taxonomy" id="280505"/>
    <lineage>
        <taxon>Bacteria</taxon>
        <taxon>Pseudomonadati</taxon>
        <taxon>Spirochaetota</taxon>
        <taxon>Spirochaetia</taxon>
        <taxon>Leptospirales</taxon>
        <taxon>Leptospiraceae</taxon>
        <taxon>Leptospira</taxon>
    </lineage>
</organism>
<dbReference type="Proteomes" id="UP000058857">
    <property type="component" value="Chromosome 2"/>
</dbReference>
<accession>A0A0S2IXN6</accession>
<name>A0A0S2IXN6_LEPBO</name>
<dbReference type="PATRIC" id="fig|280505.15.peg.4052"/>
<protein>
    <submittedName>
        <fullName evidence="1">Uncharacterized protein</fullName>
    </submittedName>
</protein>